<protein>
    <submittedName>
        <fullName evidence="2">Uncharacterized protein</fullName>
    </submittedName>
</protein>
<evidence type="ECO:0000256" key="1">
    <source>
        <dbReference type="SAM" id="Phobius"/>
    </source>
</evidence>
<feature type="transmembrane region" description="Helical" evidence="1">
    <location>
        <begin position="6"/>
        <end position="23"/>
    </location>
</feature>
<accession>A0A0F7L6W2</accession>
<proteinExistence type="predicted"/>
<keyword evidence="1" id="KW-0472">Membrane</keyword>
<keyword evidence="1" id="KW-1133">Transmembrane helix</keyword>
<keyword evidence="1" id="KW-0812">Transmembrane</keyword>
<organism evidence="2">
    <name type="scientific">uncultured marine virus</name>
    <dbReference type="NCBI Taxonomy" id="186617"/>
    <lineage>
        <taxon>Viruses</taxon>
        <taxon>environmental samples</taxon>
    </lineage>
</organism>
<evidence type="ECO:0000313" key="2">
    <source>
        <dbReference type="EMBL" id="AKH48284.1"/>
    </source>
</evidence>
<dbReference type="EMBL" id="KR029602">
    <property type="protein sequence ID" value="AKH48284.1"/>
    <property type="molecule type" value="Genomic_DNA"/>
</dbReference>
<name>A0A0F7L6W2_9VIRU</name>
<reference evidence="2" key="1">
    <citation type="journal article" date="2015" name="Front. Microbiol.">
        <title>Combining genomic sequencing methods to explore viral diversity and reveal potential virus-host interactions.</title>
        <authorList>
            <person name="Chow C.E."/>
            <person name="Winget D.M."/>
            <person name="White R.A.III."/>
            <person name="Hallam S.J."/>
            <person name="Suttle C.A."/>
        </authorList>
    </citation>
    <scope>NUCLEOTIDE SEQUENCE</scope>
    <source>
        <strain evidence="2">Oxic1_7</strain>
    </source>
</reference>
<sequence length="61" mass="7099">MTLCHIYDIHVILLSLFNIIVLYKVNMEKVVNCVGFEKSCNNQSMQTSHYCKKCWLVMANS</sequence>
<reference evidence="2" key="2">
    <citation type="submission" date="2015-03" db="EMBL/GenBank/DDBJ databases">
        <authorList>
            <person name="Chow C.-E.T."/>
            <person name="Winget D.M."/>
            <person name="White R.A.III."/>
            <person name="Hallam S.J."/>
            <person name="Suttle C.A."/>
        </authorList>
    </citation>
    <scope>NUCLEOTIDE SEQUENCE</scope>
    <source>
        <strain evidence="2">Oxic1_7</strain>
    </source>
</reference>